<evidence type="ECO:0000256" key="1">
    <source>
        <dbReference type="SAM" id="Phobius"/>
    </source>
</evidence>
<feature type="transmembrane region" description="Helical" evidence="1">
    <location>
        <begin position="72"/>
        <end position="95"/>
    </location>
</feature>
<dbReference type="Proteomes" id="UP000317265">
    <property type="component" value="Unassembled WGS sequence"/>
</dbReference>
<organism evidence="3 5">
    <name type="scientific">Thermoproteota archaeon</name>
    <dbReference type="NCBI Taxonomy" id="2056631"/>
    <lineage>
        <taxon>Archaea</taxon>
        <taxon>Thermoproteota</taxon>
    </lineage>
</organism>
<reference evidence="3 5" key="1">
    <citation type="journal article" date="2019" name="Nat. Microbiol.">
        <title>Expanding anaerobic alkane metabolism in the domain of Archaea.</title>
        <authorList>
            <person name="Wang Y."/>
            <person name="Wegener G."/>
            <person name="Hou J."/>
            <person name="Wang F."/>
            <person name="Xiao X."/>
        </authorList>
    </citation>
    <scope>NUCLEOTIDE SEQUENCE [LARGE SCALE GENOMIC DNA]</scope>
    <source>
        <strain evidence="3">WYZ-LMO11</strain>
    </source>
</reference>
<dbReference type="Pfam" id="PF09512">
    <property type="entry name" value="ThiW"/>
    <property type="match status" value="1"/>
</dbReference>
<protein>
    <submittedName>
        <fullName evidence="3">Energy coupling factor transporter S component ThiW</fullName>
    </submittedName>
</protein>
<accession>A0A523BFU1</accession>
<dbReference type="InterPro" id="IPR012652">
    <property type="entry name" value="ThiW"/>
</dbReference>
<dbReference type="EMBL" id="RXIH01000029">
    <property type="protein sequence ID" value="RZN56143.1"/>
    <property type="molecule type" value="Genomic_DNA"/>
</dbReference>
<evidence type="ECO:0000313" key="2">
    <source>
        <dbReference type="EMBL" id="RZN56143.1"/>
    </source>
</evidence>
<dbReference type="PIRSF" id="PIRSF024534">
    <property type="entry name" value="ThiW"/>
    <property type="match status" value="1"/>
</dbReference>
<dbReference type="EMBL" id="QNVI01000029">
    <property type="protein sequence ID" value="TDA39340.1"/>
    <property type="molecule type" value="Genomic_DNA"/>
</dbReference>
<feature type="transmembrane region" description="Helical" evidence="1">
    <location>
        <begin position="43"/>
        <end position="66"/>
    </location>
</feature>
<evidence type="ECO:0000313" key="4">
    <source>
        <dbReference type="Proteomes" id="UP000316080"/>
    </source>
</evidence>
<dbReference type="Proteomes" id="UP000316080">
    <property type="component" value="Unassembled WGS sequence"/>
</dbReference>
<feature type="transmembrane region" description="Helical" evidence="1">
    <location>
        <begin position="107"/>
        <end position="128"/>
    </location>
</feature>
<evidence type="ECO:0000313" key="3">
    <source>
        <dbReference type="EMBL" id="TDA39340.1"/>
    </source>
</evidence>
<sequence>MVKKIPLTRMIAMTIGLTGLGVVLSPFFIPVGPIKAYPFQHMINIIAGILLGPFWAASIATLVGIIRNMLGLGTLFAFPGGIPGGLIVGILYHYLKIKRDIVAFSENIGTTVIGATLAYYLLVPAIGVSVPPVMGISGVWALWIMFEVSCGPGAIIGYIVIKTLRKIGITEYFASS</sequence>
<comment type="caution">
    <text evidence="3">The sequence shown here is derived from an EMBL/GenBank/DDBJ whole genome shotgun (WGS) entry which is preliminary data.</text>
</comment>
<gene>
    <name evidence="3" type="primary">thiW</name>
    <name evidence="3" type="ORF">DSO09_02415</name>
    <name evidence="2" type="ORF">EF809_03475</name>
</gene>
<dbReference type="Gene3D" id="1.10.1760.20">
    <property type="match status" value="1"/>
</dbReference>
<dbReference type="AlphaFoldDB" id="A0A523BFU1"/>
<proteinExistence type="predicted"/>
<evidence type="ECO:0000313" key="5">
    <source>
        <dbReference type="Proteomes" id="UP000317265"/>
    </source>
</evidence>
<dbReference type="NCBIfam" id="TIGR02359">
    <property type="entry name" value="thiW"/>
    <property type="match status" value="1"/>
</dbReference>
<keyword evidence="1" id="KW-0812">Transmembrane</keyword>
<reference evidence="2 4" key="2">
    <citation type="journal article" date="2019" name="Nat. Microbiol.">
        <title>Wide diversity of methane and short-chain alkane metabolisms in uncultured archaea.</title>
        <authorList>
            <person name="Borrel G."/>
            <person name="Adam P.S."/>
            <person name="McKay L.J."/>
            <person name="Chen L.X."/>
            <person name="Sierra-Garcia I.N."/>
            <person name="Sieber C.M."/>
            <person name="Letourneur Q."/>
            <person name="Ghozlane A."/>
            <person name="Andersen G.L."/>
            <person name="Li W.J."/>
            <person name="Hallam S.J."/>
            <person name="Muyzer G."/>
            <person name="de Oliveira V.M."/>
            <person name="Inskeep W.P."/>
            <person name="Banfield J.F."/>
            <person name="Gribaldo S."/>
        </authorList>
    </citation>
    <scope>NUCLEOTIDE SEQUENCE [LARGE SCALE GENOMIC DNA]</scope>
    <source>
        <strain evidence="2">Verst-YHS</strain>
    </source>
</reference>
<feature type="transmembrane region" description="Helical" evidence="1">
    <location>
        <begin position="140"/>
        <end position="161"/>
    </location>
</feature>
<keyword evidence="1" id="KW-1133">Transmembrane helix</keyword>
<name>A0A523BFU1_9CREN</name>
<feature type="transmembrane region" description="Helical" evidence="1">
    <location>
        <begin position="12"/>
        <end position="31"/>
    </location>
</feature>
<keyword evidence="1" id="KW-0472">Membrane</keyword>